<organism evidence="2 3">
    <name type="scientific">Nocardioides flavescens</name>
    <dbReference type="NCBI Taxonomy" id="2691959"/>
    <lineage>
        <taxon>Bacteria</taxon>
        <taxon>Bacillati</taxon>
        <taxon>Actinomycetota</taxon>
        <taxon>Actinomycetes</taxon>
        <taxon>Propionibacteriales</taxon>
        <taxon>Nocardioidaceae</taxon>
        <taxon>Nocardioides</taxon>
    </lineage>
</organism>
<reference evidence="2 3" key="1">
    <citation type="submission" date="2019-12" db="EMBL/GenBank/DDBJ databases">
        <authorList>
            <person name="Kun Z."/>
        </authorList>
    </citation>
    <scope>NUCLEOTIDE SEQUENCE [LARGE SCALE GENOMIC DNA]</scope>
    <source>
        <strain evidence="2 3">YIM 123512</strain>
    </source>
</reference>
<keyword evidence="1" id="KW-0472">Membrane</keyword>
<sequence>MVGVRAVDVVQISYPALKFTLMFGLEAVAFLSAAVLGARRAPRGVSGRLGLAGGVLGTLSSGTFAIGWAQFRWTSSSPVLDALSSPWLGQLDWVRAVAVALLAAALVTAHRSPQRSR</sequence>
<keyword evidence="1" id="KW-0812">Transmembrane</keyword>
<name>A0A6L7F1W1_9ACTN</name>
<evidence type="ECO:0000256" key="1">
    <source>
        <dbReference type="SAM" id="Phobius"/>
    </source>
</evidence>
<comment type="caution">
    <text evidence="2">The sequence shown here is derived from an EMBL/GenBank/DDBJ whole genome shotgun (WGS) entry which is preliminary data.</text>
</comment>
<dbReference type="Proteomes" id="UP000473325">
    <property type="component" value="Unassembled WGS sequence"/>
</dbReference>
<accession>A0A6L7F1W1</accession>
<evidence type="ECO:0000313" key="3">
    <source>
        <dbReference type="Proteomes" id="UP000473325"/>
    </source>
</evidence>
<dbReference type="EMBL" id="WUEK01000013">
    <property type="protein sequence ID" value="MXG91515.1"/>
    <property type="molecule type" value="Genomic_DNA"/>
</dbReference>
<dbReference type="RefSeq" id="WP_160879447.1">
    <property type="nucleotide sequence ID" value="NZ_WUEK01000013.1"/>
</dbReference>
<keyword evidence="3" id="KW-1185">Reference proteome</keyword>
<dbReference type="AlphaFoldDB" id="A0A6L7F1W1"/>
<feature type="transmembrane region" description="Helical" evidence="1">
    <location>
        <begin position="49"/>
        <end position="71"/>
    </location>
</feature>
<evidence type="ECO:0000313" key="2">
    <source>
        <dbReference type="EMBL" id="MXG91515.1"/>
    </source>
</evidence>
<proteinExistence type="predicted"/>
<feature type="transmembrane region" description="Helical" evidence="1">
    <location>
        <begin position="12"/>
        <end position="37"/>
    </location>
</feature>
<feature type="transmembrane region" description="Helical" evidence="1">
    <location>
        <begin position="91"/>
        <end position="109"/>
    </location>
</feature>
<keyword evidence="1" id="KW-1133">Transmembrane helix</keyword>
<gene>
    <name evidence="2" type="ORF">GRQ65_18370</name>
</gene>
<protein>
    <submittedName>
        <fullName evidence="2">Uncharacterized protein</fullName>
    </submittedName>
</protein>